<gene>
    <name evidence="8" type="ORF">RCOM_1403770</name>
</gene>
<organism evidence="8 9">
    <name type="scientific">Ricinus communis</name>
    <name type="common">Castor bean</name>
    <dbReference type="NCBI Taxonomy" id="3988"/>
    <lineage>
        <taxon>Eukaryota</taxon>
        <taxon>Viridiplantae</taxon>
        <taxon>Streptophyta</taxon>
        <taxon>Embryophyta</taxon>
        <taxon>Tracheophyta</taxon>
        <taxon>Spermatophyta</taxon>
        <taxon>Magnoliopsida</taxon>
        <taxon>eudicotyledons</taxon>
        <taxon>Gunneridae</taxon>
        <taxon>Pentapetalae</taxon>
        <taxon>rosids</taxon>
        <taxon>fabids</taxon>
        <taxon>Malpighiales</taxon>
        <taxon>Euphorbiaceae</taxon>
        <taxon>Acalyphoideae</taxon>
        <taxon>Acalypheae</taxon>
        <taxon>Ricinus</taxon>
    </lineage>
</organism>
<dbReference type="Pfam" id="PF00161">
    <property type="entry name" value="RIP"/>
    <property type="match status" value="1"/>
</dbReference>
<dbReference type="PROSITE" id="PS00275">
    <property type="entry name" value="SHIGA_RICIN"/>
    <property type="match status" value="1"/>
</dbReference>
<dbReference type="SUPFAM" id="SSF56371">
    <property type="entry name" value="Ribosome inactivating proteins (RIP)"/>
    <property type="match status" value="1"/>
</dbReference>
<dbReference type="GO" id="GO:0090729">
    <property type="term" value="F:toxin activity"/>
    <property type="evidence" value="ECO:0007669"/>
    <property type="project" value="UniProtKB-KW"/>
</dbReference>
<keyword evidence="7" id="KW-0732">Signal</keyword>
<keyword evidence="2 6" id="KW-0800">Toxin</keyword>
<dbReference type="OrthoDB" id="1704365at2759"/>
<comment type="similarity">
    <text evidence="6">Belongs to the ribosome-inactivating protein family.</text>
</comment>
<evidence type="ECO:0000313" key="8">
    <source>
        <dbReference type="EMBL" id="EEF46044.1"/>
    </source>
</evidence>
<sequence>MKGNMKVWLLLATWFYCWTVAFGSRSDRIFPITANGNDKLGYPMVSLATDTVDEDVYSAFLNNLRKQLESGTTSYSIPVLRAQVAPSSDQRFVLVKLFNPERSTTMAIDVINAYLVGFKVDETNSYYFNDIVNDVYDANPLKTTKKTKLPFGGSYPALENSGAFREQVPLGITQLNDAVFTLYKYATSAATANQAARSLLVAVQMVSEAARFKYIEQVLVDNFFYLDTERGDLVSLENNWKDLSDAIQKSRSGTFPRIGLQDENYQTYYVTTVAEVRPKMGLLLYYKPTVFSPYVEELIKKFLPMH</sequence>
<reference evidence="9" key="1">
    <citation type="journal article" date="2010" name="Nat. Biotechnol.">
        <title>Draft genome sequence of the oilseed species Ricinus communis.</title>
        <authorList>
            <person name="Chan A.P."/>
            <person name="Crabtree J."/>
            <person name="Zhao Q."/>
            <person name="Lorenzi H."/>
            <person name="Orvis J."/>
            <person name="Puiu D."/>
            <person name="Melake-Berhan A."/>
            <person name="Jones K.M."/>
            <person name="Redman J."/>
            <person name="Chen G."/>
            <person name="Cahoon E.B."/>
            <person name="Gedil M."/>
            <person name="Stanke M."/>
            <person name="Haas B.J."/>
            <person name="Wortman J.R."/>
            <person name="Fraser-Liggett C.M."/>
            <person name="Ravel J."/>
            <person name="Rabinowicz P.D."/>
        </authorList>
    </citation>
    <scope>NUCLEOTIDE SEQUENCE [LARGE SCALE GENOMIC DNA]</scope>
    <source>
        <strain evidence="9">cv. Hale</strain>
    </source>
</reference>
<dbReference type="eggNOG" id="ENOG502SSMC">
    <property type="taxonomic scope" value="Eukaryota"/>
</dbReference>
<dbReference type="EC" id="3.2.2.22" evidence="6"/>
<evidence type="ECO:0000313" key="9">
    <source>
        <dbReference type="Proteomes" id="UP000008311"/>
    </source>
</evidence>
<evidence type="ECO:0000256" key="7">
    <source>
        <dbReference type="SAM" id="SignalP"/>
    </source>
</evidence>
<dbReference type="KEGG" id="rcu:8270302"/>
<dbReference type="AlphaFoldDB" id="B9RRJ1"/>
<dbReference type="InterPro" id="IPR036041">
    <property type="entry name" value="Ribosome-inact_prot_sf"/>
</dbReference>
<dbReference type="InterPro" id="IPR017989">
    <property type="entry name" value="Ribosome_inactivat_1/2"/>
</dbReference>
<keyword evidence="3 6" id="KW-0378">Hydrolase</keyword>
<feature type="signal peptide" evidence="7">
    <location>
        <begin position="1"/>
        <end position="23"/>
    </location>
</feature>
<dbReference type="InterPro" id="IPR017988">
    <property type="entry name" value="Ribosome_inactivat_prot_CS"/>
</dbReference>
<dbReference type="GO" id="GO:0017148">
    <property type="term" value="P:negative regulation of translation"/>
    <property type="evidence" value="ECO:0007669"/>
    <property type="project" value="UniProtKB-KW"/>
</dbReference>
<dbReference type="Proteomes" id="UP000008311">
    <property type="component" value="Unassembled WGS sequence"/>
</dbReference>
<dbReference type="InterPro" id="IPR016138">
    <property type="entry name" value="Ribosome_inactivat_prot_sub1"/>
</dbReference>
<accession>B9RRJ1</accession>
<keyword evidence="9" id="KW-1185">Reference proteome</keyword>
<evidence type="ECO:0000256" key="3">
    <source>
        <dbReference type="ARBA" id="ARBA00022801"/>
    </source>
</evidence>
<dbReference type="Gene3D" id="4.10.470.10">
    <property type="entry name" value="Ricin (A Subunit), domain 2"/>
    <property type="match status" value="1"/>
</dbReference>
<dbReference type="EMBL" id="EQ973804">
    <property type="protein sequence ID" value="EEF46044.1"/>
    <property type="molecule type" value="Genomic_DNA"/>
</dbReference>
<comment type="catalytic activity">
    <reaction evidence="1 6">
        <text>Endohydrolysis of the N-glycosidic bond at one specific adenosine on the 28S rRNA.</text>
        <dbReference type="EC" id="3.2.2.22"/>
    </reaction>
</comment>
<dbReference type="InParanoid" id="B9RRJ1"/>
<dbReference type="InterPro" id="IPR001574">
    <property type="entry name" value="Ribosome_inactivat_prot"/>
</dbReference>
<evidence type="ECO:0000256" key="6">
    <source>
        <dbReference type="RuleBase" id="RU004915"/>
    </source>
</evidence>
<feature type="chain" id="PRO_5002891239" description="rRNA N-glycosylase" evidence="7">
    <location>
        <begin position="24"/>
        <end position="306"/>
    </location>
</feature>
<keyword evidence="4 6" id="KW-0611">Plant defense</keyword>
<dbReference type="GO" id="GO:0006952">
    <property type="term" value="P:defense response"/>
    <property type="evidence" value="ECO:0007669"/>
    <property type="project" value="UniProtKB-KW"/>
</dbReference>
<dbReference type="PRINTS" id="PR00396">
    <property type="entry name" value="SHIGARICIN"/>
</dbReference>
<proteinExistence type="inferred from homology"/>
<evidence type="ECO:0000256" key="5">
    <source>
        <dbReference type="ARBA" id="ARBA00023193"/>
    </source>
</evidence>
<dbReference type="Gene3D" id="3.40.420.10">
    <property type="entry name" value="Ricin (A subunit), domain 1"/>
    <property type="match status" value="1"/>
</dbReference>
<dbReference type="InterPro" id="IPR016139">
    <property type="entry name" value="Ribosome_inactivat_prot_sub2"/>
</dbReference>
<keyword evidence="5 6" id="KW-0652">Protein synthesis inhibitor</keyword>
<keyword evidence="8" id="KW-0326">Glycosidase</keyword>
<protein>
    <recommendedName>
        <fullName evidence="6">rRNA N-glycosylase</fullName>
        <ecNumber evidence="6">3.2.2.22</ecNumber>
    </recommendedName>
</protein>
<name>B9RRJ1_RICCO</name>
<evidence type="ECO:0000256" key="1">
    <source>
        <dbReference type="ARBA" id="ARBA00000237"/>
    </source>
</evidence>
<dbReference type="STRING" id="3988.B9RRJ1"/>
<evidence type="ECO:0000256" key="4">
    <source>
        <dbReference type="ARBA" id="ARBA00022821"/>
    </source>
</evidence>
<dbReference type="PANTHER" id="PTHR33453:SF41">
    <property type="entry name" value="RRNA N-GLYCOSYLASE"/>
    <property type="match status" value="1"/>
</dbReference>
<dbReference type="GO" id="GO:0030598">
    <property type="term" value="F:rRNA N-glycosylase activity"/>
    <property type="evidence" value="ECO:0007669"/>
    <property type="project" value="UniProtKB-EC"/>
</dbReference>
<dbReference type="PANTHER" id="PTHR33453">
    <property type="match status" value="1"/>
</dbReference>
<evidence type="ECO:0000256" key="2">
    <source>
        <dbReference type="ARBA" id="ARBA00022656"/>
    </source>
</evidence>